<reference evidence="1" key="1">
    <citation type="submission" date="2013-11" db="EMBL/GenBank/DDBJ databases">
        <title>The Genome Sequence of Phytophthora parasitica CHvinca01.</title>
        <authorList>
            <consortium name="The Broad Institute Genomics Platform"/>
            <person name="Russ C."/>
            <person name="Tyler B."/>
            <person name="Panabieres F."/>
            <person name="Shan W."/>
            <person name="Tripathy S."/>
            <person name="Grunwald N."/>
            <person name="Machado M."/>
            <person name="Johnson C.S."/>
            <person name="Arredondo F."/>
            <person name="Hong C."/>
            <person name="Coffey M."/>
            <person name="Young S.K."/>
            <person name="Zeng Q."/>
            <person name="Gargeya S."/>
            <person name="Fitzgerald M."/>
            <person name="Abouelleil A."/>
            <person name="Alvarado L."/>
            <person name="Chapman S.B."/>
            <person name="Gainer-Dewar J."/>
            <person name="Goldberg J."/>
            <person name="Griggs A."/>
            <person name="Gujja S."/>
            <person name="Hansen M."/>
            <person name="Howarth C."/>
            <person name="Imamovic A."/>
            <person name="Ireland A."/>
            <person name="Larimer J."/>
            <person name="McCowan C."/>
            <person name="Murphy C."/>
            <person name="Pearson M."/>
            <person name="Poon T.W."/>
            <person name="Priest M."/>
            <person name="Roberts A."/>
            <person name="Saif S."/>
            <person name="Shea T."/>
            <person name="Sykes S."/>
            <person name="Wortman J."/>
            <person name="Nusbaum C."/>
            <person name="Birren B."/>
        </authorList>
    </citation>
    <scope>NUCLEOTIDE SEQUENCE [LARGE SCALE GENOMIC DNA]</scope>
    <source>
        <strain evidence="1">CHvinca01</strain>
    </source>
</reference>
<name>W2LYD3_PHYNI</name>
<organism evidence="1">
    <name type="scientific">Phytophthora nicotianae</name>
    <name type="common">Potato buckeye rot agent</name>
    <name type="synonym">Phytophthora parasitica</name>
    <dbReference type="NCBI Taxonomy" id="4792"/>
    <lineage>
        <taxon>Eukaryota</taxon>
        <taxon>Sar</taxon>
        <taxon>Stramenopiles</taxon>
        <taxon>Oomycota</taxon>
        <taxon>Peronosporomycetes</taxon>
        <taxon>Peronosporales</taxon>
        <taxon>Peronosporaceae</taxon>
        <taxon>Phytophthora</taxon>
    </lineage>
</organism>
<accession>W2LYD3</accession>
<protein>
    <submittedName>
        <fullName evidence="1">Uncharacterized protein</fullName>
    </submittedName>
</protein>
<sequence>FGPLPTPEKDPIYCKFVIERRVNGGVRHQAPTVGAAELCRGSRSPVYQQWK</sequence>
<dbReference type="EMBL" id="KI677663">
    <property type="protein sequence ID" value="ETM01601.1"/>
    <property type="molecule type" value="Genomic_DNA"/>
</dbReference>
<dbReference type="Proteomes" id="UP000054423">
    <property type="component" value="Unassembled WGS sequence"/>
</dbReference>
<evidence type="ECO:0000313" key="1">
    <source>
        <dbReference type="EMBL" id="ETM01601.1"/>
    </source>
</evidence>
<dbReference type="AlphaFoldDB" id="W2LYD3"/>
<gene>
    <name evidence="1" type="ORF">L917_01831</name>
</gene>
<feature type="non-terminal residue" evidence="1">
    <location>
        <position position="1"/>
    </location>
</feature>
<proteinExistence type="predicted"/>